<evidence type="ECO:0000256" key="9">
    <source>
        <dbReference type="SAM" id="MobiDB-lite"/>
    </source>
</evidence>
<comment type="similarity">
    <text evidence="2">Belongs to the 2-oxoacid dehydrogenase family.</text>
</comment>
<dbReference type="EMBL" id="QLNQ01000023">
    <property type="protein sequence ID" value="RCK63848.1"/>
    <property type="molecule type" value="Genomic_DNA"/>
</dbReference>
<comment type="subcellular location">
    <subcellularLocation>
        <location evidence="1">Mitochondrion matrix</location>
    </subcellularLocation>
</comment>
<comment type="caution">
    <text evidence="12">The sequence shown here is derived from an EMBL/GenBank/DDBJ whole genome shotgun (WGS) entry which is preliminary data.</text>
</comment>
<dbReference type="FunFam" id="2.40.50.100:FF:000010">
    <property type="entry name" value="Acetyltransferase component of pyruvate dehydrogenase complex"/>
    <property type="match status" value="1"/>
</dbReference>
<evidence type="ECO:0000313" key="13">
    <source>
        <dbReference type="Proteomes" id="UP000253472"/>
    </source>
</evidence>
<dbReference type="SUPFAM" id="SSF51230">
    <property type="entry name" value="Single hybrid motif"/>
    <property type="match status" value="1"/>
</dbReference>
<dbReference type="PANTHER" id="PTHR23151:SF82">
    <property type="entry name" value="PYRUVATE DEHYDROGENASE COMPLEX PROTEIN X COMPONENT, MITOCHONDRIAL"/>
    <property type="match status" value="1"/>
</dbReference>
<comment type="subunit">
    <text evidence="7">Eukaryotic pyruvate dehydrogenase (PDH) complexes are organized as a core consisting of the oligomeric dihydrolipoamide acetyl-transferase (E2), around which are arranged multiple copies of pyruvate dehydrogenase (E1), dihydrolipoamide dehydrogenase (E3) and protein X (E3BP) bound by non-covalent bonds.</text>
</comment>
<accession>A0A367YDB4</accession>
<feature type="domain" description="Peripheral subunit-binding (PSBD)" evidence="11">
    <location>
        <begin position="162"/>
        <end position="203"/>
    </location>
</feature>
<evidence type="ECO:0000256" key="4">
    <source>
        <dbReference type="ARBA" id="ARBA00022946"/>
    </source>
</evidence>
<dbReference type="InterPro" id="IPR004167">
    <property type="entry name" value="PSBD"/>
</dbReference>
<keyword evidence="5" id="KW-0496">Mitochondrion</keyword>
<keyword evidence="13" id="KW-1185">Reference proteome</keyword>
<dbReference type="GO" id="GO:0004742">
    <property type="term" value="F:dihydrolipoyllysine-residue acetyltransferase activity"/>
    <property type="evidence" value="ECO:0007669"/>
    <property type="project" value="TreeGrafter"/>
</dbReference>
<feature type="compositionally biased region" description="Basic and acidic residues" evidence="9">
    <location>
        <begin position="242"/>
        <end position="260"/>
    </location>
</feature>
<dbReference type="PROSITE" id="PS50968">
    <property type="entry name" value="BIOTINYL_LIPOYL"/>
    <property type="match status" value="1"/>
</dbReference>
<dbReference type="PROSITE" id="PS51826">
    <property type="entry name" value="PSBD"/>
    <property type="match status" value="1"/>
</dbReference>
<dbReference type="Proteomes" id="UP000253472">
    <property type="component" value="Unassembled WGS sequence"/>
</dbReference>
<dbReference type="GO" id="GO:0005759">
    <property type="term" value="C:mitochondrial matrix"/>
    <property type="evidence" value="ECO:0007669"/>
    <property type="project" value="UniProtKB-SubCell"/>
</dbReference>
<comment type="function">
    <text evidence="6">Required for anchoring dihydrolipoamide dehydrogenase (E3) to the dihydrolipoamide transacetylase (E2) core of the pyruvate dehydrogenase complexes of eukaryotes. This specific binding is essential for a functional PDH complex.</text>
</comment>
<organism evidence="12 13">
    <name type="scientific">Candida viswanathii</name>
    <dbReference type="NCBI Taxonomy" id="5486"/>
    <lineage>
        <taxon>Eukaryota</taxon>
        <taxon>Fungi</taxon>
        <taxon>Dikarya</taxon>
        <taxon>Ascomycota</taxon>
        <taxon>Saccharomycotina</taxon>
        <taxon>Pichiomycetes</taxon>
        <taxon>Debaryomycetaceae</taxon>
        <taxon>Candida/Lodderomyces clade</taxon>
        <taxon>Candida</taxon>
    </lineage>
</organism>
<dbReference type="FunFam" id="4.10.320.10:FF:000017">
    <property type="entry name" value="Pyruvate dehydrogenase complex protein X component, mitochondrial"/>
    <property type="match status" value="1"/>
</dbReference>
<gene>
    <name evidence="12" type="primary">PDX1_1</name>
    <name evidence="12" type="ORF">Cantr_10782</name>
</gene>
<dbReference type="STRING" id="5486.A0A367YDB4"/>
<evidence type="ECO:0000256" key="5">
    <source>
        <dbReference type="ARBA" id="ARBA00023128"/>
    </source>
</evidence>
<keyword evidence="3" id="KW-0450">Lipoyl</keyword>
<feature type="compositionally biased region" description="Basic and acidic residues" evidence="9">
    <location>
        <begin position="127"/>
        <end position="138"/>
    </location>
</feature>
<reference evidence="12 13" key="1">
    <citation type="submission" date="2018-06" db="EMBL/GenBank/DDBJ databases">
        <title>Whole genome sequencing of Candida tropicalis (genome annotated by CSBL at Korea University).</title>
        <authorList>
            <person name="Ahn J."/>
        </authorList>
    </citation>
    <scope>NUCLEOTIDE SEQUENCE [LARGE SCALE GENOMIC DNA]</scope>
    <source>
        <strain evidence="12 13">ATCC 20962</strain>
    </source>
</reference>
<protein>
    <recommendedName>
        <fullName evidence="8">Dihydrolipoamide dehydrogenase-binding protein of pyruvate dehydrogenase complex</fullName>
    </recommendedName>
</protein>
<evidence type="ECO:0000256" key="3">
    <source>
        <dbReference type="ARBA" id="ARBA00022823"/>
    </source>
</evidence>
<dbReference type="GO" id="GO:0006086">
    <property type="term" value="P:pyruvate decarboxylation to acetyl-CoA"/>
    <property type="evidence" value="ECO:0007669"/>
    <property type="project" value="InterPro"/>
</dbReference>
<evidence type="ECO:0000256" key="6">
    <source>
        <dbReference type="ARBA" id="ARBA00059875"/>
    </source>
</evidence>
<evidence type="ECO:0000259" key="10">
    <source>
        <dbReference type="PROSITE" id="PS50968"/>
    </source>
</evidence>
<dbReference type="InterPro" id="IPR011053">
    <property type="entry name" value="Single_hybrid_motif"/>
</dbReference>
<feature type="domain" description="Lipoyl-binding" evidence="10">
    <location>
        <begin position="26"/>
        <end position="102"/>
    </location>
</feature>
<dbReference type="PANTHER" id="PTHR23151">
    <property type="entry name" value="DIHYDROLIPOAMIDE ACETYL/SUCCINYL-TRANSFERASE-RELATED"/>
    <property type="match status" value="1"/>
</dbReference>
<dbReference type="SUPFAM" id="SSF47005">
    <property type="entry name" value="Peripheral subunit-binding domain of 2-oxo acid dehydrogenase complex"/>
    <property type="match status" value="1"/>
</dbReference>
<keyword evidence="4" id="KW-0809">Transit peptide</keyword>
<feature type="region of interest" description="Disordered" evidence="9">
    <location>
        <begin position="241"/>
        <end position="260"/>
    </location>
</feature>
<dbReference type="AlphaFoldDB" id="A0A367YDB4"/>
<evidence type="ECO:0000256" key="1">
    <source>
        <dbReference type="ARBA" id="ARBA00004305"/>
    </source>
</evidence>
<dbReference type="OrthoDB" id="202158at2759"/>
<dbReference type="Pfam" id="PF00364">
    <property type="entry name" value="Biotin_lipoyl"/>
    <property type="match status" value="1"/>
</dbReference>
<evidence type="ECO:0000256" key="7">
    <source>
        <dbReference type="ARBA" id="ARBA00065810"/>
    </source>
</evidence>
<dbReference type="Gene3D" id="2.40.50.100">
    <property type="match status" value="1"/>
</dbReference>
<feature type="compositionally biased region" description="Low complexity" evidence="9">
    <location>
        <begin position="139"/>
        <end position="149"/>
    </location>
</feature>
<proteinExistence type="inferred from homology"/>
<evidence type="ECO:0000256" key="8">
    <source>
        <dbReference type="ARBA" id="ARBA00083110"/>
    </source>
</evidence>
<dbReference type="CDD" id="cd06849">
    <property type="entry name" value="lipoyl_domain"/>
    <property type="match status" value="1"/>
</dbReference>
<evidence type="ECO:0000259" key="11">
    <source>
        <dbReference type="PROSITE" id="PS51826"/>
    </source>
</evidence>
<dbReference type="InterPro" id="IPR000089">
    <property type="entry name" value="Biotin_lipoyl"/>
</dbReference>
<dbReference type="InterPro" id="IPR045257">
    <property type="entry name" value="E2/Pdx1"/>
</dbReference>
<sequence>MLRAAFTRRTITQIRSIHKTPIYYAASVFKMPAMSPTMSEGGIVSWKVKPGDNYSAGDVILEVETDKANIDVEATDDGKLWEILVNEGTSGVPVGKAIAFIAEPDDDLSSLEKPAIEEVSASAKTAEPAKEEPKEEAKPAAPAKSAAPADTSILQKPNPSQKLSPAVELLLHENNISTEDAFAKIQASGPNGRILKGDVLAYLGQINSDSIVSLTEFLKSREHLDLSNIVLAKPSEAVEGAAAKEEGAKKEEAAPAKAEKPKPKNILSVELTSNLGEDVSQAKFKFAFEKSVASAIRHTYATKFPEFANSPTASSIYDKYDVFDDIISAPVTKNRFEVYDIKYKFYGASVAPTKVKVDDFDDLLGLATPVQYLETGSSNVGVQFKIKFDDKLSDSKQFVEYFENSLLSQIPANKLKITNL</sequence>
<keyword evidence="12" id="KW-0670">Pyruvate</keyword>
<feature type="region of interest" description="Disordered" evidence="9">
    <location>
        <begin position="119"/>
        <end position="160"/>
    </location>
</feature>
<name>A0A367YDB4_9ASCO</name>
<evidence type="ECO:0000313" key="12">
    <source>
        <dbReference type="EMBL" id="RCK63848.1"/>
    </source>
</evidence>
<dbReference type="GO" id="GO:0045254">
    <property type="term" value="C:pyruvate dehydrogenase complex"/>
    <property type="evidence" value="ECO:0007669"/>
    <property type="project" value="InterPro"/>
</dbReference>
<dbReference type="InterPro" id="IPR036625">
    <property type="entry name" value="E3-bd_dom_sf"/>
</dbReference>
<dbReference type="Gene3D" id="4.10.320.10">
    <property type="entry name" value="E3-binding domain"/>
    <property type="match status" value="1"/>
</dbReference>
<dbReference type="Pfam" id="PF02817">
    <property type="entry name" value="E3_binding"/>
    <property type="match status" value="1"/>
</dbReference>
<evidence type="ECO:0000256" key="2">
    <source>
        <dbReference type="ARBA" id="ARBA00007317"/>
    </source>
</evidence>